<evidence type="ECO:0000313" key="2">
    <source>
        <dbReference type="Proteomes" id="UP000253551"/>
    </source>
</evidence>
<name>A0A367IMN1_RHIST</name>
<sequence>QSLNPPQIVPHNEIRKVFLSVNYDKRVLEYMTGMQTILETKSATFNEYQNITILDEDLNVDPVRNFPSFESERDTNTIDIPRNCAPSELCNVWHNSENIEHLSICLMSEKDEVG</sequence>
<reference evidence="1 2" key="1">
    <citation type="journal article" date="2018" name="G3 (Bethesda)">
        <title>Phylogenetic and Phylogenomic Definition of Rhizopus Species.</title>
        <authorList>
            <person name="Gryganskyi A.P."/>
            <person name="Golan J."/>
            <person name="Dolatabadi S."/>
            <person name="Mondo S."/>
            <person name="Robb S."/>
            <person name="Idnurm A."/>
            <person name="Muszewska A."/>
            <person name="Steczkiewicz K."/>
            <person name="Masonjones S."/>
            <person name="Liao H.L."/>
            <person name="Gajdeczka M.T."/>
            <person name="Anike F."/>
            <person name="Vuek A."/>
            <person name="Anishchenko I.M."/>
            <person name="Voigt K."/>
            <person name="de Hoog G.S."/>
            <person name="Smith M.E."/>
            <person name="Heitman J."/>
            <person name="Vilgalys R."/>
            <person name="Stajich J.E."/>
        </authorList>
    </citation>
    <scope>NUCLEOTIDE SEQUENCE [LARGE SCALE GENOMIC DNA]</scope>
    <source>
        <strain evidence="1 2">LSU 92-RS-03</strain>
    </source>
</reference>
<accession>A0A367IMN1</accession>
<evidence type="ECO:0000313" key="1">
    <source>
        <dbReference type="EMBL" id="RCH78940.1"/>
    </source>
</evidence>
<dbReference type="EMBL" id="PJQM01006889">
    <property type="protein sequence ID" value="RCH78940.1"/>
    <property type="molecule type" value="Genomic_DNA"/>
</dbReference>
<feature type="non-terminal residue" evidence="1">
    <location>
        <position position="1"/>
    </location>
</feature>
<protein>
    <submittedName>
        <fullName evidence="1">Uncharacterized protein</fullName>
    </submittedName>
</protein>
<comment type="caution">
    <text evidence="1">The sequence shown here is derived from an EMBL/GenBank/DDBJ whole genome shotgun (WGS) entry which is preliminary data.</text>
</comment>
<gene>
    <name evidence="1" type="ORF">CU098_007310</name>
</gene>
<dbReference type="AlphaFoldDB" id="A0A367IMN1"/>
<dbReference type="Proteomes" id="UP000253551">
    <property type="component" value="Unassembled WGS sequence"/>
</dbReference>
<organism evidence="1 2">
    <name type="scientific">Rhizopus stolonifer</name>
    <name type="common">Rhizopus nigricans</name>
    <dbReference type="NCBI Taxonomy" id="4846"/>
    <lineage>
        <taxon>Eukaryota</taxon>
        <taxon>Fungi</taxon>
        <taxon>Fungi incertae sedis</taxon>
        <taxon>Mucoromycota</taxon>
        <taxon>Mucoromycotina</taxon>
        <taxon>Mucoromycetes</taxon>
        <taxon>Mucorales</taxon>
        <taxon>Mucorineae</taxon>
        <taxon>Rhizopodaceae</taxon>
        <taxon>Rhizopus</taxon>
    </lineage>
</organism>
<keyword evidence="2" id="KW-1185">Reference proteome</keyword>
<proteinExistence type="predicted"/>